<evidence type="ECO:0000313" key="1">
    <source>
        <dbReference type="Ensembl" id="ENSMMMP00000008440.1"/>
    </source>
</evidence>
<dbReference type="Proteomes" id="UP000694407">
    <property type="component" value="Unplaced"/>
</dbReference>
<keyword evidence="2" id="KW-1185">Reference proteome</keyword>
<dbReference type="Pfam" id="PF07004">
    <property type="entry name" value="SHIPPO-rpt"/>
    <property type="match status" value="3"/>
</dbReference>
<dbReference type="Ensembl" id="ENSMMMT00000009622.1">
    <property type="protein sequence ID" value="ENSMMMP00000008440.1"/>
    <property type="gene ID" value="ENSMMMG00000007520.1"/>
</dbReference>
<sequence>MYDRAPRLLRLAEGGSTEEHVGPGSYQVLTLKRQATGGCAPFLSSSTRESTFTIASDTEKAVPGPGHYNVSEAQYNIKGGRSLQNREKRFKKFISDSPGPASYDQSYPRTLKILNRKGLETKVTPTINKSIDVPSIPSCGQSYGYNIDEDGSIIKRFPRASDPTLGPAYYKPQFGVSNATLKYKGIHFGNSTGRLEFPKVSGPGPGEYDIIQEKTLYCENINIKKDQQENYCSFIPRFYEVIMLQEEKKVLMSLNPLFFIAEFVPIKSITPAPGTYNEIRTALKYSKKTSGQKHTPFGQRAARFIEDCKAAEMPGPGFYNIQNKTVITNVSLEKKKKSAFGSSVPRTSFLVQENACTIPGPSHYQVCGLFDALPNLTSQYAAFLSRTERTTKVIPAPGSYDVRKSYEMSQLKHKYMPPRNLVAKRKHASFLSATPRCLDKTIDGPGPAAYNPVLRKSCPIPLFVKASKRFEDTKEITPGPASYEFSQHYLLKRLSFLQCMFLAPLSNIR</sequence>
<dbReference type="GeneTree" id="ENSGT00390000001063"/>
<organism evidence="1 2">
    <name type="scientific">Marmota marmota marmota</name>
    <name type="common">Alpine marmot</name>
    <dbReference type="NCBI Taxonomy" id="9994"/>
    <lineage>
        <taxon>Eukaryota</taxon>
        <taxon>Metazoa</taxon>
        <taxon>Chordata</taxon>
        <taxon>Craniata</taxon>
        <taxon>Vertebrata</taxon>
        <taxon>Euteleostomi</taxon>
        <taxon>Mammalia</taxon>
        <taxon>Eutheria</taxon>
        <taxon>Euarchontoglires</taxon>
        <taxon>Glires</taxon>
        <taxon>Rodentia</taxon>
        <taxon>Sciuromorpha</taxon>
        <taxon>Sciuridae</taxon>
        <taxon>Xerinae</taxon>
        <taxon>Marmotini</taxon>
        <taxon>Marmota</taxon>
    </lineage>
</organism>
<proteinExistence type="predicted"/>
<reference evidence="1" key="1">
    <citation type="submission" date="2025-08" db="UniProtKB">
        <authorList>
            <consortium name="Ensembl"/>
        </authorList>
    </citation>
    <scope>IDENTIFICATION</scope>
</reference>
<dbReference type="AlphaFoldDB" id="A0A8C5Z334"/>
<accession>A0A8C5Z334</accession>
<dbReference type="PANTHER" id="PTHR21580:SF60">
    <property type="entry name" value="SPERM-TAIL PG-RICH REPEAT-CONTAINING PROTEIN 2"/>
    <property type="match status" value="1"/>
</dbReference>
<reference evidence="1" key="2">
    <citation type="submission" date="2025-09" db="UniProtKB">
        <authorList>
            <consortium name="Ensembl"/>
        </authorList>
    </citation>
    <scope>IDENTIFICATION</scope>
</reference>
<dbReference type="InterPro" id="IPR051291">
    <property type="entry name" value="CIMAP"/>
</dbReference>
<evidence type="ECO:0000313" key="2">
    <source>
        <dbReference type="Proteomes" id="UP000694407"/>
    </source>
</evidence>
<gene>
    <name evidence="1" type="primary">STPG2</name>
</gene>
<dbReference type="InterPro" id="IPR010736">
    <property type="entry name" value="SHIPPO-rpt"/>
</dbReference>
<dbReference type="PANTHER" id="PTHR21580">
    <property type="entry name" value="SHIPPO-1-RELATED"/>
    <property type="match status" value="1"/>
</dbReference>
<protein>
    <submittedName>
        <fullName evidence="1">Sperm tail PG-rich repeat containing 2</fullName>
    </submittedName>
</protein>
<name>A0A8C5Z334_MARMA</name>